<keyword evidence="1" id="KW-0547">Nucleotide-binding</keyword>
<organism evidence="4">
    <name type="scientific">Sesamum radiatum</name>
    <name type="common">Black benniseed</name>
    <dbReference type="NCBI Taxonomy" id="300843"/>
    <lineage>
        <taxon>Eukaryota</taxon>
        <taxon>Viridiplantae</taxon>
        <taxon>Streptophyta</taxon>
        <taxon>Embryophyta</taxon>
        <taxon>Tracheophyta</taxon>
        <taxon>Spermatophyta</taxon>
        <taxon>Magnoliopsida</taxon>
        <taxon>eudicotyledons</taxon>
        <taxon>Gunneridae</taxon>
        <taxon>Pentapetalae</taxon>
        <taxon>asterids</taxon>
        <taxon>lamiids</taxon>
        <taxon>Lamiales</taxon>
        <taxon>Pedaliaceae</taxon>
        <taxon>Sesamum</taxon>
    </lineage>
</organism>
<dbReference type="Pfam" id="PF00069">
    <property type="entry name" value="Pkinase"/>
    <property type="match status" value="1"/>
</dbReference>
<evidence type="ECO:0000256" key="1">
    <source>
        <dbReference type="ARBA" id="ARBA00022741"/>
    </source>
</evidence>
<dbReference type="Gene3D" id="1.10.510.10">
    <property type="entry name" value="Transferase(Phosphotransferase) domain 1"/>
    <property type="match status" value="2"/>
</dbReference>
<reference evidence="4" key="1">
    <citation type="submission" date="2020-06" db="EMBL/GenBank/DDBJ databases">
        <authorList>
            <person name="Li T."/>
            <person name="Hu X."/>
            <person name="Zhang T."/>
            <person name="Song X."/>
            <person name="Zhang H."/>
            <person name="Dai N."/>
            <person name="Sheng W."/>
            <person name="Hou X."/>
            <person name="Wei L."/>
        </authorList>
    </citation>
    <scope>NUCLEOTIDE SEQUENCE</scope>
    <source>
        <strain evidence="4">G02</strain>
        <tissue evidence="4">Leaf</tissue>
    </source>
</reference>
<evidence type="ECO:0000256" key="2">
    <source>
        <dbReference type="ARBA" id="ARBA00022840"/>
    </source>
</evidence>
<keyword evidence="4" id="KW-0808">Transferase</keyword>
<dbReference type="AlphaFoldDB" id="A0AAW2TE68"/>
<proteinExistence type="predicted"/>
<dbReference type="InterPro" id="IPR000719">
    <property type="entry name" value="Prot_kinase_dom"/>
</dbReference>
<dbReference type="PROSITE" id="PS50011">
    <property type="entry name" value="PROTEIN_KINASE_DOM"/>
    <property type="match status" value="1"/>
</dbReference>
<dbReference type="PROSITE" id="PS00108">
    <property type="entry name" value="PROTEIN_KINASE_ST"/>
    <property type="match status" value="1"/>
</dbReference>
<dbReference type="SUPFAM" id="SSF56112">
    <property type="entry name" value="Protein kinase-like (PK-like)"/>
    <property type="match status" value="1"/>
</dbReference>
<dbReference type="InterPro" id="IPR050528">
    <property type="entry name" value="L-type_Lectin-RKs"/>
</dbReference>
<dbReference type="SMART" id="SM00220">
    <property type="entry name" value="S_TKc"/>
    <property type="match status" value="1"/>
</dbReference>
<comment type="caution">
    <text evidence="4">The sequence shown here is derived from an EMBL/GenBank/DDBJ whole genome shotgun (WGS) entry which is preliminary data.</text>
</comment>
<gene>
    <name evidence="4" type="ORF">Sradi_1920700</name>
</gene>
<dbReference type="GO" id="GO:0005524">
    <property type="term" value="F:ATP binding"/>
    <property type="evidence" value="ECO:0007669"/>
    <property type="project" value="UniProtKB-KW"/>
</dbReference>
<keyword evidence="2" id="KW-0067">ATP-binding</keyword>
<dbReference type="PANTHER" id="PTHR27007">
    <property type="match status" value="1"/>
</dbReference>
<dbReference type="FunFam" id="1.10.510.10:FF:001731">
    <property type="match status" value="1"/>
</dbReference>
<evidence type="ECO:0000313" key="4">
    <source>
        <dbReference type="EMBL" id="KAL0402799.1"/>
    </source>
</evidence>
<name>A0AAW2TE68_SESRA</name>
<dbReference type="InterPro" id="IPR011009">
    <property type="entry name" value="Kinase-like_dom_sf"/>
</dbReference>
<keyword evidence="4" id="KW-0675">Receptor</keyword>
<reference evidence="4" key="2">
    <citation type="journal article" date="2024" name="Plant">
        <title>Genomic evolution and insights into agronomic trait innovations of Sesamum species.</title>
        <authorList>
            <person name="Miao H."/>
            <person name="Wang L."/>
            <person name="Qu L."/>
            <person name="Liu H."/>
            <person name="Sun Y."/>
            <person name="Le M."/>
            <person name="Wang Q."/>
            <person name="Wei S."/>
            <person name="Zheng Y."/>
            <person name="Lin W."/>
            <person name="Duan Y."/>
            <person name="Cao H."/>
            <person name="Xiong S."/>
            <person name="Wang X."/>
            <person name="Wei L."/>
            <person name="Li C."/>
            <person name="Ma Q."/>
            <person name="Ju M."/>
            <person name="Zhao R."/>
            <person name="Li G."/>
            <person name="Mu C."/>
            <person name="Tian Q."/>
            <person name="Mei H."/>
            <person name="Zhang T."/>
            <person name="Gao T."/>
            <person name="Zhang H."/>
        </authorList>
    </citation>
    <scope>NUCLEOTIDE SEQUENCE</scope>
    <source>
        <strain evidence="4">G02</strain>
    </source>
</reference>
<accession>A0AAW2TE68</accession>
<feature type="domain" description="Protein kinase" evidence="3">
    <location>
        <begin position="1"/>
        <end position="232"/>
    </location>
</feature>
<keyword evidence="4" id="KW-0418">Kinase</keyword>
<protein>
    <submittedName>
        <fullName evidence="4">L-type lectin-domain containing receptor kinase S.4</fullName>
    </submittedName>
</protein>
<dbReference type="GO" id="GO:0004672">
    <property type="term" value="F:protein kinase activity"/>
    <property type="evidence" value="ECO:0007669"/>
    <property type="project" value="InterPro"/>
</dbReference>
<dbReference type="EMBL" id="JACGWJ010000008">
    <property type="protein sequence ID" value="KAL0402799.1"/>
    <property type="molecule type" value="Genomic_DNA"/>
</dbReference>
<dbReference type="InterPro" id="IPR008271">
    <property type="entry name" value="Ser/Thr_kinase_AS"/>
</dbReference>
<sequence>MPNGSLDKFIFGEPKIILTWEQRFKIIKGVASGLVYLHEEWEQTVIHRDIKAGNVLLDSEMNGRLGDFGFAKLYEHGANPNTTKVVGTLGYLAPELTKRASPPQVQMWSILEVVDSRLQGKYDETQAVVVIKLGLLCSNNAPAKRPSMRQVMRYLEGEMALPQVLAAPGEFDGKKVDDNGRCGSLGFEDSVHSYPSYEKGSTWWSVEGDVDLEAGSPLSSSCRGEWELDIKE</sequence>
<evidence type="ECO:0000259" key="3">
    <source>
        <dbReference type="PROSITE" id="PS50011"/>
    </source>
</evidence>